<evidence type="ECO:0000313" key="2">
    <source>
        <dbReference type="EMBL" id="CAI2361310.1"/>
    </source>
</evidence>
<keyword evidence="1" id="KW-0472">Membrane</keyword>
<evidence type="ECO:0000256" key="1">
    <source>
        <dbReference type="SAM" id="Phobius"/>
    </source>
</evidence>
<reference evidence="2" key="1">
    <citation type="submission" date="2023-07" db="EMBL/GenBank/DDBJ databases">
        <authorList>
            <consortium name="AG Swart"/>
            <person name="Singh M."/>
            <person name="Singh A."/>
            <person name="Seah K."/>
            <person name="Emmerich C."/>
        </authorList>
    </citation>
    <scope>NUCLEOTIDE SEQUENCE</scope>
    <source>
        <strain evidence="2">DP1</strain>
    </source>
</reference>
<comment type="caution">
    <text evidence="2">The sequence shown here is derived from an EMBL/GenBank/DDBJ whole genome shotgun (WGS) entry which is preliminary data.</text>
</comment>
<gene>
    <name evidence="2" type="ORF">ECRASSUSDP1_LOCUS2621</name>
</gene>
<dbReference type="Proteomes" id="UP001295684">
    <property type="component" value="Unassembled WGS sequence"/>
</dbReference>
<dbReference type="AlphaFoldDB" id="A0AAD1U4N9"/>
<sequence>MKGKRRYSKAKSSKFLKNKEVILENYEEDEGTVSIDRDEADKKQINFKKVKLTKFIKQKKTKKKTVTKTKKSGPLKSYRVIINGATKKLERYKVGIKYPKIKFKKPSSSLTTCRIDICIWELISGPFFNQIIFSSVLLILLSSVLDMVKSQQIFI</sequence>
<keyword evidence="3" id="KW-1185">Reference proteome</keyword>
<name>A0AAD1U4N9_EUPCR</name>
<keyword evidence="1" id="KW-0812">Transmembrane</keyword>
<dbReference type="EMBL" id="CAMPGE010002504">
    <property type="protein sequence ID" value="CAI2361310.1"/>
    <property type="molecule type" value="Genomic_DNA"/>
</dbReference>
<feature type="transmembrane region" description="Helical" evidence="1">
    <location>
        <begin position="127"/>
        <end position="145"/>
    </location>
</feature>
<organism evidence="2 3">
    <name type="scientific">Euplotes crassus</name>
    <dbReference type="NCBI Taxonomy" id="5936"/>
    <lineage>
        <taxon>Eukaryota</taxon>
        <taxon>Sar</taxon>
        <taxon>Alveolata</taxon>
        <taxon>Ciliophora</taxon>
        <taxon>Intramacronucleata</taxon>
        <taxon>Spirotrichea</taxon>
        <taxon>Hypotrichia</taxon>
        <taxon>Euplotida</taxon>
        <taxon>Euplotidae</taxon>
        <taxon>Moneuplotes</taxon>
    </lineage>
</organism>
<keyword evidence="1" id="KW-1133">Transmembrane helix</keyword>
<accession>A0AAD1U4N9</accession>
<proteinExistence type="predicted"/>
<protein>
    <submittedName>
        <fullName evidence="2">Uncharacterized protein</fullName>
    </submittedName>
</protein>
<evidence type="ECO:0000313" key="3">
    <source>
        <dbReference type="Proteomes" id="UP001295684"/>
    </source>
</evidence>